<organism evidence="1 2">
    <name type="scientific">Pleurotus eryngii</name>
    <name type="common">Boletus of the steppes</name>
    <dbReference type="NCBI Taxonomy" id="5323"/>
    <lineage>
        <taxon>Eukaryota</taxon>
        <taxon>Fungi</taxon>
        <taxon>Dikarya</taxon>
        <taxon>Basidiomycota</taxon>
        <taxon>Agaricomycotina</taxon>
        <taxon>Agaricomycetes</taxon>
        <taxon>Agaricomycetidae</taxon>
        <taxon>Agaricales</taxon>
        <taxon>Pleurotineae</taxon>
        <taxon>Pleurotaceae</taxon>
        <taxon>Pleurotus</taxon>
    </lineage>
</organism>
<reference evidence="1" key="1">
    <citation type="submission" date="2020-11" db="EMBL/GenBank/DDBJ databases">
        <authorList>
            <consortium name="DOE Joint Genome Institute"/>
            <person name="Ahrendt S."/>
            <person name="Riley R."/>
            <person name="Andreopoulos W."/>
            <person name="Labutti K."/>
            <person name="Pangilinan J."/>
            <person name="Ruiz-Duenas F.J."/>
            <person name="Barrasa J.M."/>
            <person name="Sanchez-Garcia M."/>
            <person name="Camarero S."/>
            <person name="Miyauchi S."/>
            <person name="Serrano A."/>
            <person name="Linde D."/>
            <person name="Babiker R."/>
            <person name="Drula E."/>
            <person name="Ayuso-Fernandez I."/>
            <person name="Pacheco R."/>
            <person name="Padilla G."/>
            <person name="Ferreira P."/>
            <person name="Barriuso J."/>
            <person name="Kellner H."/>
            <person name="Castanera R."/>
            <person name="Alfaro M."/>
            <person name="Ramirez L."/>
            <person name="Pisabarro A.G."/>
            <person name="Kuo A."/>
            <person name="Tritt A."/>
            <person name="Lipzen A."/>
            <person name="He G."/>
            <person name="Yan M."/>
            <person name="Ng V."/>
            <person name="Cullen D."/>
            <person name="Martin F."/>
            <person name="Rosso M.-N."/>
            <person name="Henrissat B."/>
            <person name="Hibbett D."/>
            <person name="Martinez A.T."/>
            <person name="Grigoriev I.V."/>
        </authorList>
    </citation>
    <scope>NUCLEOTIDE SEQUENCE</scope>
    <source>
        <strain evidence="1">ATCC 90797</strain>
    </source>
</reference>
<sequence>MESEYLLAPYCVAKPSHFTTASPDPRILSELKSIPFHKVPTELGPSRPDGLPELFWCCWVVGEHKIFNFFGNPHPGKPDVFDTSSCSELTVAELPAVLETALPLPPETAAKMAVIEVFNWEGKPELAFAVGSNYGGYYACGHHRAYIEVLLRRGAPIMGSQCPSRRQRKRVASGFLWNEPKELTAVFNSSNFAPHRRTTQCHASCWCRAETLLANRLESL</sequence>
<comment type="caution">
    <text evidence="1">The sequence shown here is derived from an EMBL/GenBank/DDBJ whole genome shotgun (WGS) entry which is preliminary data.</text>
</comment>
<dbReference type="OrthoDB" id="10386929at2759"/>
<accession>A0A9P5ZP98</accession>
<dbReference type="Proteomes" id="UP000807025">
    <property type="component" value="Unassembled WGS sequence"/>
</dbReference>
<keyword evidence="2" id="KW-1185">Reference proteome</keyword>
<protein>
    <submittedName>
        <fullName evidence="1">Uncharacterized protein</fullName>
    </submittedName>
</protein>
<evidence type="ECO:0000313" key="2">
    <source>
        <dbReference type="Proteomes" id="UP000807025"/>
    </source>
</evidence>
<proteinExistence type="predicted"/>
<evidence type="ECO:0000313" key="1">
    <source>
        <dbReference type="EMBL" id="KAF9490663.1"/>
    </source>
</evidence>
<dbReference type="AlphaFoldDB" id="A0A9P5ZP98"/>
<gene>
    <name evidence="1" type="ORF">BDN71DRAFT_159617</name>
</gene>
<dbReference type="EMBL" id="MU154636">
    <property type="protein sequence ID" value="KAF9490663.1"/>
    <property type="molecule type" value="Genomic_DNA"/>
</dbReference>
<name>A0A9P5ZP98_PLEER</name>